<feature type="compositionally biased region" description="Basic and acidic residues" evidence="1">
    <location>
        <begin position="444"/>
        <end position="477"/>
    </location>
</feature>
<dbReference type="EMBL" id="ML996694">
    <property type="protein sequence ID" value="KAF2400795.1"/>
    <property type="molecule type" value="Genomic_DNA"/>
</dbReference>
<keyword evidence="3" id="KW-1185">Reference proteome</keyword>
<feature type="region of interest" description="Disordered" evidence="1">
    <location>
        <begin position="31"/>
        <end position="50"/>
    </location>
</feature>
<evidence type="ECO:0000256" key="1">
    <source>
        <dbReference type="SAM" id="MobiDB-lite"/>
    </source>
</evidence>
<dbReference type="AlphaFoldDB" id="A0A6G1HYH9"/>
<feature type="compositionally biased region" description="Low complexity" evidence="1">
    <location>
        <begin position="332"/>
        <end position="343"/>
    </location>
</feature>
<reference evidence="2" key="1">
    <citation type="journal article" date="2020" name="Stud. Mycol.">
        <title>101 Dothideomycetes genomes: a test case for predicting lifestyles and emergence of pathogens.</title>
        <authorList>
            <person name="Haridas S."/>
            <person name="Albert R."/>
            <person name="Binder M."/>
            <person name="Bloem J."/>
            <person name="Labutti K."/>
            <person name="Salamov A."/>
            <person name="Andreopoulos B."/>
            <person name="Baker S."/>
            <person name="Barry K."/>
            <person name="Bills G."/>
            <person name="Bluhm B."/>
            <person name="Cannon C."/>
            <person name="Castanera R."/>
            <person name="Culley D."/>
            <person name="Daum C."/>
            <person name="Ezra D."/>
            <person name="Gonzalez J."/>
            <person name="Henrissat B."/>
            <person name="Kuo A."/>
            <person name="Liang C."/>
            <person name="Lipzen A."/>
            <person name="Lutzoni F."/>
            <person name="Magnuson J."/>
            <person name="Mondo S."/>
            <person name="Nolan M."/>
            <person name="Ohm R."/>
            <person name="Pangilinan J."/>
            <person name="Park H.-J."/>
            <person name="Ramirez L."/>
            <person name="Alfaro M."/>
            <person name="Sun H."/>
            <person name="Tritt A."/>
            <person name="Yoshinaga Y."/>
            <person name="Zwiers L.-H."/>
            <person name="Turgeon B."/>
            <person name="Goodwin S."/>
            <person name="Spatafora J."/>
            <person name="Crous P."/>
            <person name="Grigoriev I."/>
        </authorList>
    </citation>
    <scope>NUCLEOTIDE SEQUENCE</scope>
    <source>
        <strain evidence="2">CBS 262.69</strain>
    </source>
</reference>
<protein>
    <submittedName>
        <fullName evidence="2">Uncharacterized protein</fullName>
    </submittedName>
</protein>
<dbReference type="Proteomes" id="UP000799640">
    <property type="component" value="Unassembled WGS sequence"/>
</dbReference>
<feature type="compositionally biased region" description="Basic and acidic residues" evidence="1">
    <location>
        <begin position="623"/>
        <end position="637"/>
    </location>
</feature>
<evidence type="ECO:0000313" key="2">
    <source>
        <dbReference type="EMBL" id="KAF2400795.1"/>
    </source>
</evidence>
<proteinExistence type="predicted"/>
<feature type="region of interest" description="Disordered" evidence="1">
    <location>
        <begin position="302"/>
        <end position="428"/>
    </location>
</feature>
<feature type="compositionally biased region" description="Basic residues" evidence="1">
    <location>
        <begin position="371"/>
        <end position="382"/>
    </location>
</feature>
<feature type="compositionally biased region" description="Low complexity" evidence="1">
    <location>
        <begin position="543"/>
        <end position="576"/>
    </location>
</feature>
<organism evidence="2 3">
    <name type="scientific">Trichodelitschia bisporula</name>
    <dbReference type="NCBI Taxonomy" id="703511"/>
    <lineage>
        <taxon>Eukaryota</taxon>
        <taxon>Fungi</taxon>
        <taxon>Dikarya</taxon>
        <taxon>Ascomycota</taxon>
        <taxon>Pezizomycotina</taxon>
        <taxon>Dothideomycetes</taxon>
        <taxon>Dothideomycetes incertae sedis</taxon>
        <taxon>Phaeotrichales</taxon>
        <taxon>Phaeotrichaceae</taxon>
        <taxon>Trichodelitschia</taxon>
    </lineage>
</organism>
<name>A0A6G1HYH9_9PEZI</name>
<feature type="compositionally biased region" description="Basic and acidic residues" evidence="1">
    <location>
        <begin position="84"/>
        <end position="143"/>
    </location>
</feature>
<feature type="compositionally biased region" description="Low complexity" evidence="1">
    <location>
        <begin position="217"/>
        <end position="254"/>
    </location>
</feature>
<dbReference type="OrthoDB" id="5430532at2759"/>
<feature type="compositionally biased region" description="Polar residues" evidence="1">
    <location>
        <begin position="391"/>
        <end position="402"/>
    </location>
</feature>
<feature type="region of interest" description="Disordered" evidence="1">
    <location>
        <begin position="525"/>
        <end position="654"/>
    </location>
</feature>
<sequence length="677" mass="73786">MKRKFSLSLGPLLTSKAEHKALKEALAGNFEYISPSPSPPDSPLIDRRPLDAVTESELRKACAAIVTEYEEDLPKPTRAAAAKALKDKERERAREREREREKERERVRELEREREREGERERERQRERQREAERDGDHDKEIKAPALSHIAAVAIKHPQRTSSYALPPSTTQTIHISQPNNPLTTLPEAPTRSAAPPSVSRPIERPFPRRTSSMTKPLTHPPSSTSTSTTTASLTSTTLSPTTANPPLSTAPTSRPSSTLLLDADAYAAAAASADAAAAAWMRAEADKRRIASLELHTALARSSTERAVFSGAEPPSHPPSRSNSTWRKLIRSASGSRSGSRTASRDGTAAPRVRWSEDAPREIPPPQSARHSRTSSLHRWRSWALERVPSRSSINRPTSQGRGRAPARASVQPPPLDLNRELPPLPGLDTWEREAAERAAEEEARLTQAKAERARVERARTEEERVMALEERDRVLRPVPGPEGPRRAKAASAHIVSVMRAPTPQHESRETEYRVASAVRVTRVQSVRRGADGTPRVPSGTASARVASPVSVAEVPVRATTPGPLTSSPVVVGSPVAPPVNRNSAHAPIPVERPATAEEPSDGGDEWEVQVGDITALPPMPPRREREREREREKENVGVGHGGAGAGKRSSGLRRVLSTFALGGAGLAVGTRGRER</sequence>
<feature type="region of interest" description="Disordered" evidence="1">
    <location>
        <begin position="444"/>
        <end position="495"/>
    </location>
</feature>
<accession>A0A6G1HYH9</accession>
<gene>
    <name evidence="2" type="ORF">EJ06DRAFT_556296</name>
</gene>
<evidence type="ECO:0000313" key="3">
    <source>
        <dbReference type="Proteomes" id="UP000799640"/>
    </source>
</evidence>
<feature type="compositionally biased region" description="Acidic residues" evidence="1">
    <location>
        <begin position="600"/>
        <end position="609"/>
    </location>
</feature>
<feature type="region of interest" description="Disordered" evidence="1">
    <location>
        <begin position="70"/>
        <end position="257"/>
    </location>
</feature>
<feature type="compositionally biased region" description="Polar residues" evidence="1">
    <location>
        <begin position="160"/>
        <end position="184"/>
    </location>
</feature>